<dbReference type="AlphaFoldDB" id="A0A8J5IZR2"/>
<comment type="caution">
    <text evidence="1">The sequence shown here is derived from an EMBL/GenBank/DDBJ whole genome shotgun (WGS) entry which is preliminary data.</text>
</comment>
<accession>A0A8J5IZR2</accession>
<evidence type="ECO:0000313" key="1">
    <source>
        <dbReference type="EMBL" id="KAG6955181.1"/>
    </source>
</evidence>
<evidence type="ECO:0000313" key="2">
    <source>
        <dbReference type="Proteomes" id="UP000709295"/>
    </source>
</evidence>
<reference evidence="1" key="1">
    <citation type="submission" date="2021-01" db="EMBL/GenBank/DDBJ databases">
        <title>Phytophthora aleatoria, a newly-described species from Pinus radiata is distinct from Phytophthora cactorum isolates based on comparative genomics.</title>
        <authorList>
            <person name="Mcdougal R."/>
            <person name="Panda P."/>
            <person name="Williams N."/>
            <person name="Studholme D.J."/>
        </authorList>
    </citation>
    <scope>NUCLEOTIDE SEQUENCE</scope>
    <source>
        <strain evidence="1">NZFS 4037</strain>
    </source>
</reference>
<dbReference type="EMBL" id="JAENGY010000887">
    <property type="protein sequence ID" value="KAG6955181.1"/>
    <property type="molecule type" value="Genomic_DNA"/>
</dbReference>
<dbReference type="Proteomes" id="UP000709295">
    <property type="component" value="Unassembled WGS sequence"/>
</dbReference>
<protein>
    <submittedName>
        <fullName evidence="1">Uncharacterized protein</fullName>
    </submittedName>
</protein>
<feature type="non-terminal residue" evidence="1">
    <location>
        <position position="1"/>
    </location>
</feature>
<keyword evidence="2" id="KW-1185">Reference proteome</keyword>
<organism evidence="1 2">
    <name type="scientific">Phytophthora aleatoria</name>
    <dbReference type="NCBI Taxonomy" id="2496075"/>
    <lineage>
        <taxon>Eukaryota</taxon>
        <taxon>Sar</taxon>
        <taxon>Stramenopiles</taxon>
        <taxon>Oomycota</taxon>
        <taxon>Peronosporomycetes</taxon>
        <taxon>Peronosporales</taxon>
        <taxon>Peronosporaceae</taxon>
        <taxon>Phytophthora</taxon>
    </lineage>
</organism>
<gene>
    <name evidence="1" type="ORF">JG688_00011994</name>
</gene>
<proteinExistence type="predicted"/>
<name>A0A8J5IZR2_9STRA</name>
<sequence length="177" mass="18500">GGDNADLRSSNQGVCFPGPTCGDKGTPLAENAASSATIHQLGSAEIDATEVGTHSVNDSAETLRLYYLVAASADEGEGGARELGDLDQFEHEGTDFDFADYAHELAFLSVLAAVVPTEHDYDASNIKSSCHTPEHSARLVEVLRTHGLIILSGNALPPAAYGVVCVIDVQGHAPIKQ</sequence>